<sequence length="254" mass="29351">MDRPKLRAIYKDTQTKCFNKYSKIKCDASTKYSYNTLKNINMKPLFEKTNIEVIKEDTLVSCKNLLEFFHVNKICALNMASTYRPGGGVEEGSAAQEEELFRRTNYFLTLKEHFYRLTDGDVIFSPTVTIIKDQNYTDIKSPFTVSFIASSALKYPDTIHDATTKTEKYTDTDREIMTKAIDNIFRAAYLNKKTVLVLGALGCGAYHNPVNEIIDIYNKCIEKYDKCFEKIVFAVYSKKDKNYSLFSQYIENQI</sequence>
<evidence type="ECO:0000259" key="1">
    <source>
        <dbReference type="Pfam" id="PF10021"/>
    </source>
</evidence>
<dbReference type="InterPro" id="IPR019261">
    <property type="entry name" value="PARG_cat_microbial"/>
</dbReference>
<dbReference type="EMBL" id="MK071984">
    <property type="protein sequence ID" value="AYV76407.1"/>
    <property type="molecule type" value="Genomic_DNA"/>
</dbReference>
<name>A0A3G4ZNE8_9VIRU</name>
<proteinExistence type="predicted"/>
<dbReference type="Pfam" id="PF10021">
    <property type="entry name" value="PARG_cat_microb"/>
    <property type="match status" value="1"/>
</dbReference>
<dbReference type="InterPro" id="IPR043472">
    <property type="entry name" value="Macro_dom-like"/>
</dbReference>
<accession>A0A3G4ZNE8</accession>
<dbReference type="SUPFAM" id="SSF52949">
    <property type="entry name" value="Macro domain-like"/>
    <property type="match status" value="1"/>
</dbReference>
<protein>
    <recommendedName>
        <fullName evidence="1">Microbial-type PARG catalytic domain-containing protein</fullName>
    </recommendedName>
</protein>
<dbReference type="PANTHER" id="PTHR35596">
    <property type="entry name" value="DUF2263 DOMAIN-CONTAINING PROTEIN"/>
    <property type="match status" value="1"/>
</dbReference>
<feature type="domain" description="Microbial-type PARG catalytic" evidence="1">
    <location>
        <begin position="42"/>
        <end position="133"/>
    </location>
</feature>
<gene>
    <name evidence="2" type="ORF">Terrestrivirus6_33</name>
</gene>
<dbReference type="PANTHER" id="PTHR35596:SF1">
    <property type="entry name" value="MICROBIAL-TYPE PARG CATALYTIC DOMAIN-CONTAINING PROTEIN"/>
    <property type="match status" value="1"/>
</dbReference>
<reference evidence="2" key="1">
    <citation type="submission" date="2018-10" db="EMBL/GenBank/DDBJ databases">
        <title>Hidden diversity of soil giant viruses.</title>
        <authorList>
            <person name="Schulz F."/>
            <person name="Alteio L."/>
            <person name="Goudeau D."/>
            <person name="Ryan E.M."/>
            <person name="Malmstrom R.R."/>
            <person name="Blanchard J."/>
            <person name="Woyke T."/>
        </authorList>
    </citation>
    <scope>NUCLEOTIDE SEQUENCE</scope>
    <source>
        <strain evidence="2">TEV1</strain>
    </source>
</reference>
<evidence type="ECO:0000313" key="2">
    <source>
        <dbReference type="EMBL" id="AYV76407.1"/>
    </source>
</evidence>
<dbReference type="NCBIfam" id="TIGR02452">
    <property type="entry name" value="TIGR02452 family protein"/>
    <property type="match status" value="1"/>
</dbReference>
<dbReference type="Gene3D" id="3.40.220.10">
    <property type="entry name" value="Leucine Aminopeptidase, subunit E, domain 1"/>
    <property type="match status" value="1"/>
</dbReference>
<dbReference type="InterPro" id="IPR012664">
    <property type="entry name" value="CHP02452"/>
</dbReference>
<organism evidence="2">
    <name type="scientific">Terrestrivirus sp</name>
    <dbReference type="NCBI Taxonomy" id="2487775"/>
    <lineage>
        <taxon>Viruses</taxon>
        <taxon>Varidnaviria</taxon>
        <taxon>Bamfordvirae</taxon>
        <taxon>Nucleocytoviricota</taxon>
        <taxon>Megaviricetes</taxon>
        <taxon>Imitervirales</taxon>
        <taxon>Mimiviridae</taxon>
        <taxon>Klosneuvirinae</taxon>
    </lineage>
</organism>
<dbReference type="PIRSF" id="PIRSF014899">
    <property type="entry name" value="UCP014899"/>
    <property type="match status" value="1"/>
</dbReference>